<dbReference type="AlphaFoldDB" id="A0A084VQK8"/>
<proteinExistence type="predicted"/>
<gene>
    <name evidence="1" type="ORF">ZHAS_00007729</name>
</gene>
<name>A0A084VQK8_ANOSI</name>
<evidence type="ECO:0000313" key="2">
    <source>
        <dbReference type="EnsemblMetazoa" id="ASIC007729-PA"/>
    </source>
</evidence>
<accession>A0A084VQK8</accession>
<dbReference type="Proteomes" id="UP000030765">
    <property type="component" value="Unassembled WGS sequence"/>
</dbReference>
<evidence type="ECO:0000313" key="3">
    <source>
        <dbReference type="Proteomes" id="UP000030765"/>
    </source>
</evidence>
<dbReference type="EnsemblMetazoa" id="ASIC007729-RA">
    <property type="protein sequence ID" value="ASIC007729-PA"/>
    <property type="gene ID" value="ASIC007729"/>
</dbReference>
<dbReference type="EMBL" id="KE525004">
    <property type="protein sequence ID" value="KFB40252.1"/>
    <property type="molecule type" value="Genomic_DNA"/>
</dbReference>
<protein>
    <submittedName>
        <fullName evidence="1 2">Glutathione synthetase</fullName>
    </submittedName>
</protein>
<sequence>MFRLLLGRLGSSCPPHPTARRRCKELLYDSSRAHLGRVHTKGGTKVDNSVEPCSERGVTAMGTGCLYVACVSVCECVRPSSEDDVERGSTLMAQAVQGVMEAKIVPGRPVCTAGSTVAMKESVIKRDIKKVNRFKAQNGETRTVPLYFPVGHSASLHHRRHVTLLSSVTDTFGLACRLTSCFYSINLLPSRDRPYGVRLRQASGQI</sequence>
<reference evidence="1 3" key="1">
    <citation type="journal article" date="2014" name="BMC Genomics">
        <title>Genome sequence of Anopheles sinensis provides insight into genetics basis of mosquito competence for malaria parasites.</title>
        <authorList>
            <person name="Zhou D."/>
            <person name="Zhang D."/>
            <person name="Ding G."/>
            <person name="Shi L."/>
            <person name="Hou Q."/>
            <person name="Ye Y."/>
            <person name="Xu Y."/>
            <person name="Zhou H."/>
            <person name="Xiong C."/>
            <person name="Li S."/>
            <person name="Yu J."/>
            <person name="Hong S."/>
            <person name="Yu X."/>
            <person name="Zou P."/>
            <person name="Chen C."/>
            <person name="Chang X."/>
            <person name="Wang W."/>
            <person name="Lv Y."/>
            <person name="Sun Y."/>
            <person name="Ma L."/>
            <person name="Shen B."/>
            <person name="Zhu C."/>
        </authorList>
    </citation>
    <scope>NUCLEOTIDE SEQUENCE [LARGE SCALE GENOMIC DNA]</scope>
</reference>
<evidence type="ECO:0000313" key="1">
    <source>
        <dbReference type="EMBL" id="KFB40252.1"/>
    </source>
</evidence>
<reference evidence="2" key="2">
    <citation type="submission" date="2020-05" db="UniProtKB">
        <authorList>
            <consortium name="EnsemblMetazoa"/>
        </authorList>
    </citation>
    <scope>IDENTIFICATION</scope>
</reference>
<dbReference type="EMBL" id="ATLV01015249">
    <property type="status" value="NOT_ANNOTATED_CDS"/>
    <property type="molecule type" value="Genomic_DNA"/>
</dbReference>
<organism evidence="1">
    <name type="scientific">Anopheles sinensis</name>
    <name type="common">Mosquito</name>
    <dbReference type="NCBI Taxonomy" id="74873"/>
    <lineage>
        <taxon>Eukaryota</taxon>
        <taxon>Metazoa</taxon>
        <taxon>Ecdysozoa</taxon>
        <taxon>Arthropoda</taxon>
        <taxon>Hexapoda</taxon>
        <taxon>Insecta</taxon>
        <taxon>Pterygota</taxon>
        <taxon>Neoptera</taxon>
        <taxon>Endopterygota</taxon>
        <taxon>Diptera</taxon>
        <taxon>Nematocera</taxon>
        <taxon>Culicoidea</taxon>
        <taxon>Culicidae</taxon>
        <taxon>Anophelinae</taxon>
        <taxon>Anopheles</taxon>
    </lineage>
</organism>
<dbReference type="VEuPathDB" id="VectorBase:ASIC007729"/>
<keyword evidence="3" id="KW-1185">Reference proteome</keyword>